<dbReference type="EMBL" id="NEKC01000008">
    <property type="protein sequence ID" value="OTA29127.1"/>
    <property type="molecule type" value="Genomic_DNA"/>
</dbReference>
<feature type="transmembrane region" description="Helical" evidence="3">
    <location>
        <begin position="32"/>
        <end position="52"/>
    </location>
</feature>
<dbReference type="Gene3D" id="3.30.70.1880">
    <property type="entry name" value="Protein of unknown function DUF881"/>
    <property type="match status" value="1"/>
</dbReference>
<comment type="similarity">
    <text evidence="1">Belongs to the UPF0749 family.</text>
</comment>
<evidence type="ECO:0000256" key="1">
    <source>
        <dbReference type="ARBA" id="ARBA00009108"/>
    </source>
</evidence>
<dbReference type="OrthoDB" id="3214641at2"/>
<dbReference type="PANTHER" id="PTHR37313:SF4">
    <property type="entry name" value="CONSERVED MEMBRANE PROTEIN-RELATED"/>
    <property type="match status" value="1"/>
</dbReference>
<dbReference type="AlphaFoldDB" id="A0A1Y2T0M2"/>
<sequence>MLIDIVVKAWEFVNAPEGWCLMKKRARHSKHGSLLGAVAIFLSFAIVGWIAVTNVKNPGTTYHADTAEIIAGRQKRIDELQKDIDDKTQKIDTLQKVVADTSTNDPSTSADDASGKLPALEGPGVTVTLSDSQKWEQAVKTQNANPNDYVVHQQDIEAVVNAMWAGGAEAITIQDQRLLPTSAIKCIGNVLLLNGKQYAPPYRISAIGDIDSLTSSINTSETVRIYKQYVDADGLGWQLDTSKALTFKETSAPLQAMKYATADRTSDSANTRSH</sequence>
<evidence type="ECO:0000256" key="2">
    <source>
        <dbReference type="SAM" id="Coils"/>
    </source>
</evidence>
<dbReference type="Proteomes" id="UP000243540">
    <property type="component" value="Unassembled WGS sequence"/>
</dbReference>
<accession>A0A1Y2T0M2</accession>
<evidence type="ECO:0000256" key="3">
    <source>
        <dbReference type="SAM" id="Phobius"/>
    </source>
</evidence>
<evidence type="ECO:0000313" key="4">
    <source>
        <dbReference type="EMBL" id="OTA29127.1"/>
    </source>
</evidence>
<comment type="caution">
    <text evidence="4">The sequence shown here is derived from an EMBL/GenBank/DDBJ whole genome shotgun (WGS) entry which is preliminary data.</text>
</comment>
<keyword evidence="3" id="KW-0472">Membrane</keyword>
<organism evidence="4 5">
    <name type="scientific">Alloscardovia macacae</name>
    <dbReference type="NCBI Taxonomy" id="1160091"/>
    <lineage>
        <taxon>Bacteria</taxon>
        <taxon>Bacillati</taxon>
        <taxon>Actinomycetota</taxon>
        <taxon>Actinomycetes</taxon>
        <taxon>Bifidobacteriales</taxon>
        <taxon>Bifidobacteriaceae</taxon>
        <taxon>Alloscardovia</taxon>
    </lineage>
</organism>
<reference evidence="4 5" key="1">
    <citation type="submission" date="2017-04" db="EMBL/GenBank/DDBJ databases">
        <title>Draft genome sequences of Alloscardovia macacae UMA81211 and UMA81212 isolated from the feces of a rhesus macaque (Macaca mulatta).</title>
        <authorList>
            <person name="Albert K."/>
            <person name="Sela D.A."/>
        </authorList>
    </citation>
    <scope>NUCLEOTIDE SEQUENCE [LARGE SCALE GENOMIC DNA]</scope>
    <source>
        <strain evidence="4 5">UMA81212</strain>
    </source>
</reference>
<keyword evidence="3" id="KW-1133">Transmembrane helix</keyword>
<feature type="coiled-coil region" evidence="2">
    <location>
        <begin position="70"/>
        <end position="97"/>
    </location>
</feature>
<keyword evidence="3" id="KW-0812">Transmembrane</keyword>
<dbReference type="PANTHER" id="PTHR37313">
    <property type="entry name" value="UPF0749 PROTEIN RV1825"/>
    <property type="match status" value="1"/>
</dbReference>
<gene>
    <name evidence="4" type="ORF">B9T39_04400</name>
</gene>
<name>A0A1Y2T0M2_9BIFI</name>
<dbReference type="STRING" id="1160091.B9T39_04400"/>
<dbReference type="Pfam" id="PF05949">
    <property type="entry name" value="DUF881"/>
    <property type="match status" value="1"/>
</dbReference>
<protein>
    <recommendedName>
        <fullName evidence="6">DUF881 domain-containing protein</fullName>
    </recommendedName>
</protein>
<evidence type="ECO:0008006" key="6">
    <source>
        <dbReference type="Google" id="ProtNLM"/>
    </source>
</evidence>
<evidence type="ECO:0000313" key="5">
    <source>
        <dbReference type="Proteomes" id="UP000243540"/>
    </source>
</evidence>
<proteinExistence type="inferred from homology"/>
<dbReference type="GO" id="GO:0005886">
    <property type="term" value="C:plasma membrane"/>
    <property type="evidence" value="ECO:0007669"/>
    <property type="project" value="TreeGrafter"/>
</dbReference>
<keyword evidence="2" id="KW-0175">Coiled coil</keyword>
<dbReference type="InterPro" id="IPR010273">
    <property type="entry name" value="DUF881"/>
</dbReference>